<feature type="domain" description="C2H2-type" evidence="7">
    <location>
        <begin position="735"/>
        <end position="762"/>
    </location>
</feature>
<evidence type="ECO:0000256" key="4">
    <source>
        <dbReference type="ARBA" id="ARBA00022833"/>
    </source>
</evidence>
<evidence type="ECO:0000256" key="1">
    <source>
        <dbReference type="ARBA" id="ARBA00022723"/>
    </source>
</evidence>
<gene>
    <name evidence="8" type="ORF">NMOB1V02_LOCUS9242</name>
</gene>
<dbReference type="InterPro" id="IPR036236">
    <property type="entry name" value="Znf_C2H2_sf"/>
</dbReference>
<dbReference type="GO" id="GO:0045944">
    <property type="term" value="P:positive regulation of transcription by RNA polymerase II"/>
    <property type="evidence" value="ECO:0007669"/>
    <property type="project" value="TreeGrafter"/>
</dbReference>
<keyword evidence="2" id="KW-0677">Repeat</keyword>
<dbReference type="InterPro" id="IPR050688">
    <property type="entry name" value="Zinc_finger/UBP_domain"/>
</dbReference>
<feature type="region of interest" description="Disordered" evidence="6">
    <location>
        <begin position="449"/>
        <end position="480"/>
    </location>
</feature>
<proteinExistence type="predicted"/>
<dbReference type="OrthoDB" id="6417347at2759"/>
<evidence type="ECO:0000256" key="6">
    <source>
        <dbReference type="SAM" id="MobiDB-lite"/>
    </source>
</evidence>
<dbReference type="EMBL" id="CAJPEX010003016">
    <property type="protein sequence ID" value="CAG0921754.1"/>
    <property type="molecule type" value="Genomic_DNA"/>
</dbReference>
<keyword evidence="3 5" id="KW-0863">Zinc-finger</keyword>
<dbReference type="SMART" id="SM00355">
    <property type="entry name" value="ZnF_C2H2"/>
    <property type="match status" value="11"/>
</dbReference>
<dbReference type="InterPro" id="IPR013087">
    <property type="entry name" value="Znf_C2H2_type"/>
</dbReference>
<dbReference type="PANTHER" id="PTHR24403">
    <property type="entry name" value="ZINC FINGER PROTEIN"/>
    <property type="match status" value="1"/>
</dbReference>
<feature type="domain" description="C2H2-type" evidence="7">
    <location>
        <begin position="625"/>
        <end position="647"/>
    </location>
</feature>
<evidence type="ECO:0000313" key="8">
    <source>
        <dbReference type="EMBL" id="CAD7281602.1"/>
    </source>
</evidence>
<dbReference type="GO" id="GO:0005634">
    <property type="term" value="C:nucleus"/>
    <property type="evidence" value="ECO:0007669"/>
    <property type="project" value="TreeGrafter"/>
</dbReference>
<name>A0A7R9GIG7_9CRUS</name>
<keyword evidence="4" id="KW-0862">Zinc</keyword>
<keyword evidence="9" id="KW-1185">Reference proteome</keyword>
<evidence type="ECO:0000256" key="3">
    <source>
        <dbReference type="ARBA" id="ARBA00022771"/>
    </source>
</evidence>
<dbReference type="Gene3D" id="3.30.160.60">
    <property type="entry name" value="Classic Zinc Finger"/>
    <property type="match status" value="6"/>
</dbReference>
<evidence type="ECO:0000256" key="5">
    <source>
        <dbReference type="PROSITE-ProRule" id="PRU00042"/>
    </source>
</evidence>
<dbReference type="SUPFAM" id="SSF57667">
    <property type="entry name" value="beta-beta-alpha zinc fingers"/>
    <property type="match status" value="2"/>
</dbReference>
<keyword evidence="1" id="KW-0479">Metal-binding</keyword>
<dbReference type="Proteomes" id="UP000678499">
    <property type="component" value="Unassembled WGS sequence"/>
</dbReference>
<protein>
    <recommendedName>
        <fullName evidence="7">C2H2-type domain-containing protein</fullName>
    </recommendedName>
</protein>
<evidence type="ECO:0000313" key="9">
    <source>
        <dbReference type="Proteomes" id="UP000678499"/>
    </source>
</evidence>
<dbReference type="PROSITE" id="PS00028">
    <property type="entry name" value="ZINC_FINGER_C2H2_1"/>
    <property type="match status" value="4"/>
</dbReference>
<accession>A0A7R9GIG7</accession>
<organism evidence="8">
    <name type="scientific">Notodromas monacha</name>
    <dbReference type="NCBI Taxonomy" id="399045"/>
    <lineage>
        <taxon>Eukaryota</taxon>
        <taxon>Metazoa</taxon>
        <taxon>Ecdysozoa</taxon>
        <taxon>Arthropoda</taxon>
        <taxon>Crustacea</taxon>
        <taxon>Oligostraca</taxon>
        <taxon>Ostracoda</taxon>
        <taxon>Podocopa</taxon>
        <taxon>Podocopida</taxon>
        <taxon>Cypridocopina</taxon>
        <taxon>Cypridoidea</taxon>
        <taxon>Cyprididae</taxon>
        <taxon>Notodromas</taxon>
    </lineage>
</organism>
<dbReference type="PROSITE" id="PS50157">
    <property type="entry name" value="ZINC_FINGER_C2H2_2"/>
    <property type="match status" value="4"/>
</dbReference>
<dbReference type="PANTHER" id="PTHR24403:SF67">
    <property type="entry name" value="FI01116P-RELATED"/>
    <property type="match status" value="1"/>
</dbReference>
<dbReference type="AlphaFoldDB" id="A0A7R9GIG7"/>
<reference evidence="8" key="1">
    <citation type="submission" date="2020-11" db="EMBL/GenBank/DDBJ databases">
        <authorList>
            <person name="Tran Van P."/>
        </authorList>
    </citation>
    <scope>NUCLEOTIDE SEQUENCE</scope>
</reference>
<evidence type="ECO:0000259" key="7">
    <source>
        <dbReference type="PROSITE" id="PS50157"/>
    </source>
</evidence>
<sequence length="1082" mass="121483">MSLETDVLTNDVGCESSVAKIIGNKRRRIEDIMEGCDGENGDQTGHFETILGTGHGHFNQEILKCYSCNRCVFRTSSKSNFESHLHEHFAALPFGCEACKYRSNDCIWMQRHILNLSESDPAHRGAKVQRYNGVQDLPDVQRYLHLYSSSIPLDEMTSTSQIPSRIGLNASSNSIALSLLGKPSNGLRCLVPGPGSSKSMREDELEKQGTRTNEIEPFNLGVLRELFPQKSTDAKKISVNGNKYLSEDTIEESPLLGNLVMGELFEDSVTQNHHSDIQKQSCNTEEDLLQDLCDSSPLVHNGVDHKESREQDFASREISIIEVSDDDLQAEECQDDETSTKLANSTAFVEGLTNKFENPAKSLLVPEKISYTKPTKRQSRRRNLRMFNCEDCLFSTDSAHRWKPHVEYHKSSSSGKHKCDLCSFRVRRKRLIQQHLKRHHGYRGRRISEETGAETGTNGVHDFLRNSAEGSSDRDSAQNRHCPAIREGLDENHEFAANISNLAESGVEKAFVEGANAMKAGTTIPFLGSRVSLAGHVSLPRMSDILDTDDPDDASERLEDGSLEILDVASKESVFELKEVLDVEQDREKHKRQSLQCPHCDFSTSFLRMFTRHIVFHNEDHPGAYKCTLCNFRINRRDSFERHTQLHHLTNQHGQLASSCELILDINPDCDIEQDKLEVGESNKAIYSDQTKETSTVKKLIKSEVSFCQHCPDVFRSTASLKSHLKCHDELREKFACEKCTFSCSESEELIQHVKVHSEEQAKLIVHFMKEYSGKTAYPPTRYHRELAALLSLKPPGTTENREDKLCPLKSVKGVSPRSDFFVSSGEIPLWEKSAPVKPRESPGTEKCSTNVKGSVAESAVETFSCSKCPSVFTNKLKLDLHSQRHGSNGRYPCKLCDYSSPNPRFLDKHVVCHGGAKRTAVAGPEKKQGCSTSRRKKISDLLNRANGTMNEKYFAQLACLTVCRMNEHGPASLLNSQTPKGLLGIKTMYHCARCPYATVDKFSLAKHTARHSANEAKPGADYVCKHCDYRGKPNVLQNHQKLHVISPPELSLRCDLSKLMRVVKVKFSKTSERSDLCSEEV</sequence>
<evidence type="ECO:0000256" key="2">
    <source>
        <dbReference type="ARBA" id="ARBA00022737"/>
    </source>
</evidence>
<dbReference type="GO" id="GO:0008270">
    <property type="term" value="F:zinc ion binding"/>
    <property type="evidence" value="ECO:0007669"/>
    <property type="project" value="UniProtKB-KW"/>
</dbReference>
<feature type="domain" description="C2H2-type" evidence="7">
    <location>
        <begin position="706"/>
        <end position="733"/>
    </location>
</feature>
<dbReference type="EMBL" id="OA885053">
    <property type="protein sequence ID" value="CAD7281602.1"/>
    <property type="molecule type" value="Genomic_DNA"/>
</dbReference>
<feature type="domain" description="C2H2-type" evidence="7">
    <location>
        <begin position="864"/>
        <end position="891"/>
    </location>
</feature>